<dbReference type="NCBIfam" id="NF004283">
    <property type="entry name" value="PRK05692.1"/>
    <property type="match status" value="1"/>
</dbReference>
<keyword evidence="4" id="KW-0479">Metal-binding</keyword>
<dbReference type="Pfam" id="PF00682">
    <property type="entry name" value="HMGL-like"/>
    <property type="match status" value="1"/>
</dbReference>
<evidence type="ECO:0000256" key="3">
    <source>
        <dbReference type="ARBA" id="ARBA00012910"/>
    </source>
</evidence>
<dbReference type="GO" id="GO:0046872">
    <property type="term" value="F:metal ion binding"/>
    <property type="evidence" value="ECO:0007669"/>
    <property type="project" value="UniProtKB-KW"/>
</dbReference>
<comment type="caution">
    <text evidence="7">The sequence shown here is derived from an EMBL/GenBank/DDBJ whole genome shotgun (WGS) entry which is preliminary data.</text>
</comment>
<gene>
    <name evidence="7" type="primary">liuE</name>
    <name evidence="7" type="ORF">GCM10007852_10750</name>
</gene>
<dbReference type="FunFam" id="3.20.20.70:FF:000201">
    <property type="entry name" value="Hydroxymethylglutaryl-CoA lyase"/>
    <property type="match status" value="1"/>
</dbReference>
<dbReference type="CDD" id="cd07938">
    <property type="entry name" value="DRE_TIM_HMGL"/>
    <property type="match status" value="1"/>
</dbReference>
<dbReference type="SUPFAM" id="SSF51569">
    <property type="entry name" value="Aldolase"/>
    <property type="match status" value="1"/>
</dbReference>
<evidence type="ECO:0000259" key="6">
    <source>
        <dbReference type="PROSITE" id="PS50991"/>
    </source>
</evidence>
<dbReference type="InterPro" id="IPR043594">
    <property type="entry name" value="HMGL"/>
</dbReference>
<keyword evidence="5 7" id="KW-0456">Lyase</keyword>
<dbReference type="Gene3D" id="3.20.20.70">
    <property type="entry name" value="Aldolase class I"/>
    <property type="match status" value="1"/>
</dbReference>
<organism evidence="7 8">
    <name type="scientific">Agaribacter marinus</name>
    <dbReference type="NCBI Taxonomy" id="1431249"/>
    <lineage>
        <taxon>Bacteria</taxon>
        <taxon>Pseudomonadati</taxon>
        <taxon>Pseudomonadota</taxon>
        <taxon>Gammaproteobacteria</taxon>
        <taxon>Alteromonadales</taxon>
        <taxon>Alteromonadaceae</taxon>
        <taxon>Agaribacter</taxon>
    </lineage>
</organism>
<dbReference type="RefSeq" id="WP_284216471.1">
    <property type="nucleotide sequence ID" value="NZ_BSOT01000005.1"/>
</dbReference>
<dbReference type="PROSITE" id="PS50991">
    <property type="entry name" value="PYR_CT"/>
    <property type="match status" value="1"/>
</dbReference>
<evidence type="ECO:0000256" key="4">
    <source>
        <dbReference type="ARBA" id="ARBA00022723"/>
    </source>
</evidence>
<dbReference type="PANTHER" id="PTHR42738">
    <property type="entry name" value="HYDROXYMETHYLGLUTARYL-COA LYASE"/>
    <property type="match status" value="1"/>
</dbReference>
<dbReference type="InterPro" id="IPR013785">
    <property type="entry name" value="Aldolase_TIM"/>
</dbReference>
<dbReference type="GO" id="GO:0004419">
    <property type="term" value="F:hydroxymethylglutaryl-CoA lyase activity"/>
    <property type="evidence" value="ECO:0007669"/>
    <property type="project" value="UniProtKB-EC"/>
</dbReference>
<evidence type="ECO:0000256" key="1">
    <source>
        <dbReference type="ARBA" id="ARBA00005143"/>
    </source>
</evidence>
<dbReference type="GO" id="GO:0006552">
    <property type="term" value="P:L-leucine catabolic process"/>
    <property type="evidence" value="ECO:0007669"/>
    <property type="project" value="TreeGrafter"/>
</dbReference>
<dbReference type="PANTHER" id="PTHR42738:SF7">
    <property type="entry name" value="HYDROXYMETHYLGLUTARYL-COA LYASE"/>
    <property type="match status" value="1"/>
</dbReference>
<dbReference type="EMBL" id="BSOT01000005">
    <property type="protein sequence ID" value="GLR70167.1"/>
    <property type="molecule type" value="Genomic_DNA"/>
</dbReference>
<dbReference type="InterPro" id="IPR000891">
    <property type="entry name" value="PYR_CT"/>
</dbReference>
<comment type="pathway">
    <text evidence="1">Metabolic intermediate metabolism; (S)-3-hydroxy-3-methylglutaryl-CoA degradation; acetoacetate from (S)-3-hydroxy-3-methylglutaryl-CoA: step 1/1.</text>
</comment>
<feature type="domain" description="Pyruvate carboxyltransferase" evidence="6">
    <location>
        <begin position="10"/>
        <end position="277"/>
    </location>
</feature>
<reference evidence="7" key="2">
    <citation type="submission" date="2023-01" db="EMBL/GenBank/DDBJ databases">
        <title>Draft genome sequence of Agaribacter marinus strain NBRC 110023.</title>
        <authorList>
            <person name="Sun Q."/>
            <person name="Mori K."/>
        </authorList>
    </citation>
    <scope>NUCLEOTIDE SEQUENCE</scope>
    <source>
        <strain evidence="7">NBRC 110023</strain>
    </source>
</reference>
<sequence>MDQNNYPTNVKLVEVGPRDGLQNEKITLSVKDKVAFIDALSNTGIKHIEAGSFVSPRWVPQMANSQEVFTSINKHIDLTYSALVPNLIGAQAAVDANVNEIAIFSAASETFSKKNTNCSIDESIAKFVPVLTLAKLHNIPVRGYVSCAFGCPYEGKVDPSLVLSLSENMLAMGCYEISLGDTIGVGTPKSVYRLLATVLSRVEKSKIALHMHDTYGQALANVLIGLQEGLTTFDAAVAGLGGCPYAKGSSGNLATEDLVYMLQHMGINTGIDLHVLTTIGDKICKTLNRKNQSKAANTLLNLKRT</sequence>
<dbReference type="EC" id="4.1.3.4" evidence="3"/>
<evidence type="ECO:0000313" key="7">
    <source>
        <dbReference type="EMBL" id="GLR70167.1"/>
    </source>
</evidence>
<evidence type="ECO:0000313" key="8">
    <source>
        <dbReference type="Proteomes" id="UP001156601"/>
    </source>
</evidence>
<keyword evidence="8" id="KW-1185">Reference proteome</keyword>
<protein>
    <recommendedName>
        <fullName evidence="3">hydroxymethylglutaryl-CoA lyase</fullName>
        <ecNumber evidence="3">4.1.3.4</ecNumber>
    </recommendedName>
</protein>
<evidence type="ECO:0000256" key="5">
    <source>
        <dbReference type="ARBA" id="ARBA00023239"/>
    </source>
</evidence>
<evidence type="ECO:0000256" key="2">
    <source>
        <dbReference type="ARBA" id="ARBA00009405"/>
    </source>
</evidence>
<accession>A0AA37SVK0</accession>
<name>A0AA37SVK0_9ALTE</name>
<dbReference type="Proteomes" id="UP001156601">
    <property type="component" value="Unassembled WGS sequence"/>
</dbReference>
<dbReference type="GO" id="GO:0046951">
    <property type="term" value="P:ketone body biosynthetic process"/>
    <property type="evidence" value="ECO:0007669"/>
    <property type="project" value="TreeGrafter"/>
</dbReference>
<dbReference type="AlphaFoldDB" id="A0AA37SVK0"/>
<reference evidence="7" key="1">
    <citation type="journal article" date="2014" name="Int. J. Syst. Evol. Microbiol.">
        <title>Complete genome sequence of Corynebacterium casei LMG S-19264T (=DSM 44701T), isolated from a smear-ripened cheese.</title>
        <authorList>
            <consortium name="US DOE Joint Genome Institute (JGI-PGF)"/>
            <person name="Walter F."/>
            <person name="Albersmeier A."/>
            <person name="Kalinowski J."/>
            <person name="Ruckert C."/>
        </authorList>
    </citation>
    <scope>NUCLEOTIDE SEQUENCE</scope>
    <source>
        <strain evidence="7">NBRC 110023</strain>
    </source>
</reference>
<comment type="similarity">
    <text evidence="2">Belongs to the HMG-CoA lyase family.</text>
</comment>
<proteinExistence type="inferred from homology"/>